<evidence type="ECO:0000256" key="2">
    <source>
        <dbReference type="SAM" id="SignalP"/>
    </source>
</evidence>
<feature type="signal peptide" evidence="2">
    <location>
        <begin position="1"/>
        <end position="20"/>
    </location>
</feature>
<dbReference type="Pfam" id="PF01425">
    <property type="entry name" value="Amidase"/>
    <property type="match status" value="1"/>
</dbReference>
<accession>A0A6M2DUW9</accession>
<feature type="active site" description="Charge relay system" evidence="1">
    <location>
        <position position="202"/>
    </location>
</feature>
<feature type="active site" description="Acyl-ester intermediate" evidence="1">
    <location>
        <position position="226"/>
    </location>
</feature>
<name>A0A6M2DUW9_XENCH</name>
<sequence>MNVIFRHFLGCVMWTAGCCWWPVCKIASSGRAGRIKCPPIKNQILLIPAVELAELIRTGKLRSEEVVSAYIERCRDVQPMLNAVVDTRYDEALREAREADEIVATGKLSVQRMAEEMPLLGVPITVKESIRVQGLSNTSGLISRRDEVATEDADVVRQVRAAGGIVLLVSNTPELCMSWETYNKVSGLTRNPYDLRRTAAGSSGGEGALLGAAASLLSLSSDIGGSCRLPAMFNGVFGHKPTPRAVSTRGHMPNSTSKDWPDFFTIAPMCRYASDIPLLLRVMCDPAGPKLQLGLQVSVKNIKVYYMENDGNSGITAKVDPQIKQAMRKAVSYLESIQGVKPVKVNIKKLKNAFEIAATMLLRIEGVDSIYNPDTNPESTKRILPELFRYVTGRSDSILTPIMYGPLTKIAKAVPASRIKVLTQMNDALRFEFQNLLGTDGVFLYPTFPSLPHYHYEIFHKILNCSYMMIFNSLGFPVTNCTLGLSNEGLPIGMQVAANPGQDHLTIAMAQEMERAFGGWIPPPCASE</sequence>
<keyword evidence="2" id="KW-0732">Signal</keyword>
<dbReference type="PANTHER" id="PTHR43372">
    <property type="entry name" value="FATTY-ACID AMIDE HYDROLASE"/>
    <property type="match status" value="1"/>
</dbReference>
<dbReference type="PROSITE" id="PS51257">
    <property type="entry name" value="PROKAR_LIPOPROTEIN"/>
    <property type="match status" value="1"/>
</dbReference>
<dbReference type="AlphaFoldDB" id="A0A6M2DUW9"/>
<evidence type="ECO:0000256" key="1">
    <source>
        <dbReference type="PIRSR" id="PIRSR001221-1"/>
    </source>
</evidence>
<evidence type="ECO:0000313" key="4">
    <source>
        <dbReference type="EMBL" id="NOV48497.1"/>
    </source>
</evidence>
<dbReference type="Gene3D" id="3.90.1300.10">
    <property type="entry name" value="Amidase signature (AS) domain"/>
    <property type="match status" value="1"/>
</dbReference>
<feature type="active site" description="Charge relay system" evidence="1">
    <location>
        <position position="127"/>
    </location>
</feature>
<protein>
    <submittedName>
        <fullName evidence="4">Putative amidase</fullName>
    </submittedName>
</protein>
<dbReference type="GO" id="GO:0012505">
    <property type="term" value="C:endomembrane system"/>
    <property type="evidence" value="ECO:0007669"/>
    <property type="project" value="TreeGrafter"/>
</dbReference>
<dbReference type="InterPro" id="IPR023631">
    <property type="entry name" value="Amidase_dom"/>
</dbReference>
<dbReference type="InterPro" id="IPR052739">
    <property type="entry name" value="FAAH2"/>
</dbReference>
<feature type="domain" description="Amidase" evidence="3">
    <location>
        <begin position="65"/>
        <end position="506"/>
    </location>
</feature>
<proteinExistence type="predicted"/>
<reference evidence="4" key="1">
    <citation type="submission" date="2020-03" db="EMBL/GenBank/DDBJ databases">
        <title>Transcriptomic Profiling of the Digestive Tract of the Rat Flea, Xenopsylla cheopis, Following Blood Feeding and Infection with Yersinia pestis.</title>
        <authorList>
            <person name="Bland D.M."/>
            <person name="Martens C.A."/>
            <person name="Virtaneva K."/>
            <person name="Kanakabandi K."/>
            <person name="Long D."/>
            <person name="Rosenke R."/>
            <person name="Saturday G.A."/>
            <person name="Hoyt F.H."/>
            <person name="Bruno D.P."/>
            <person name="Ribeiro J.M.C."/>
            <person name="Hinnebusch J."/>
        </authorList>
    </citation>
    <scope>NUCLEOTIDE SEQUENCE</scope>
</reference>
<dbReference type="EMBL" id="GIIL01004771">
    <property type="protein sequence ID" value="NOV48497.1"/>
    <property type="molecule type" value="Transcribed_RNA"/>
</dbReference>
<evidence type="ECO:0000259" key="3">
    <source>
        <dbReference type="Pfam" id="PF01425"/>
    </source>
</evidence>
<organism evidence="4">
    <name type="scientific">Xenopsylla cheopis</name>
    <name type="common">Oriental rat flea</name>
    <name type="synonym">Pulex cheopis</name>
    <dbReference type="NCBI Taxonomy" id="163159"/>
    <lineage>
        <taxon>Eukaryota</taxon>
        <taxon>Metazoa</taxon>
        <taxon>Ecdysozoa</taxon>
        <taxon>Arthropoda</taxon>
        <taxon>Hexapoda</taxon>
        <taxon>Insecta</taxon>
        <taxon>Pterygota</taxon>
        <taxon>Neoptera</taxon>
        <taxon>Endopterygota</taxon>
        <taxon>Siphonaptera</taxon>
        <taxon>Pulicidae</taxon>
        <taxon>Xenopsyllinae</taxon>
        <taxon>Xenopsylla</taxon>
    </lineage>
</organism>
<dbReference type="InterPro" id="IPR036928">
    <property type="entry name" value="AS_sf"/>
</dbReference>
<dbReference type="PANTHER" id="PTHR43372:SF2">
    <property type="entry name" value="IP13792P"/>
    <property type="match status" value="1"/>
</dbReference>
<feature type="chain" id="PRO_5026942995" evidence="2">
    <location>
        <begin position="21"/>
        <end position="528"/>
    </location>
</feature>
<dbReference type="SUPFAM" id="SSF75304">
    <property type="entry name" value="Amidase signature (AS) enzymes"/>
    <property type="match status" value="1"/>
</dbReference>